<sequence>MNLTTAQSGHIIPTGIAGFGFSGKVFHAPFVHAHPGYRLSAFVTTGNEAAQLYPSAKIYRSFKEVLAVEDLEMIVLCTPHPLHVSQAIEVMRAGKHVVIEKPVAMNSRDAGKLISAVSETGRQWFPYHNRRWDGDFLTVRQLILSGVLGQIVEFRSHFDRYNPVVGRAGWRYLDDDGGGTLFDLGPHLIDQAVALFGKPDSVWCKLYRQRKESKASDGFDLKLFYPETTVSLGAGVFMSEPGPRFVVHGTKGSFIKYGTDPQEARLKNGRKAGAPATGRELKKHYGTLTTVSDGVIKRQRIPTLEGNYLSFYDNVYNVLTSGQAPEVSREDALLNLQVTETAIRSDAEGRVIAMV</sequence>
<dbReference type="Proteomes" id="UP000053091">
    <property type="component" value="Unassembled WGS sequence"/>
</dbReference>
<evidence type="ECO:0000256" key="1">
    <source>
        <dbReference type="ARBA" id="ARBA00010928"/>
    </source>
</evidence>
<protein>
    <submittedName>
        <fullName evidence="5">Predicted dehydrogenase</fullName>
    </submittedName>
</protein>
<dbReference type="AlphaFoldDB" id="A0A0S7BYS3"/>
<dbReference type="InterPro" id="IPR000683">
    <property type="entry name" value="Gfo/Idh/MocA-like_OxRdtase_N"/>
</dbReference>
<evidence type="ECO:0000259" key="3">
    <source>
        <dbReference type="Pfam" id="PF01408"/>
    </source>
</evidence>
<evidence type="ECO:0000256" key="2">
    <source>
        <dbReference type="ARBA" id="ARBA00023002"/>
    </source>
</evidence>
<comment type="similarity">
    <text evidence="1">Belongs to the Gfo/Idh/MocA family.</text>
</comment>
<dbReference type="GO" id="GO:0000166">
    <property type="term" value="F:nucleotide binding"/>
    <property type="evidence" value="ECO:0007669"/>
    <property type="project" value="InterPro"/>
</dbReference>
<feature type="domain" description="Gfo/Idh/MocA-like oxidoreductase N-terminal" evidence="3">
    <location>
        <begin position="14"/>
        <end position="126"/>
    </location>
</feature>
<dbReference type="InterPro" id="IPR004104">
    <property type="entry name" value="Gfo/Idh/MocA-like_OxRdtase_C"/>
</dbReference>
<dbReference type="RefSeq" id="WP_062038303.1">
    <property type="nucleotide sequence ID" value="NZ_DF968182.1"/>
</dbReference>
<dbReference type="Pfam" id="PF02894">
    <property type="entry name" value="GFO_IDH_MocA_C"/>
    <property type="match status" value="1"/>
</dbReference>
<name>A0A0S7BYS3_9BACT</name>
<reference evidence="5" key="1">
    <citation type="journal article" date="2015" name="Genome Announc.">
        <title>Draft Genome Sequence of Bacteroidales Strain TBC1, a Novel Isolate from a Methanogenic Wastewater Treatment System.</title>
        <authorList>
            <person name="Tourlousse D.M."/>
            <person name="Matsuura N."/>
            <person name="Sun L."/>
            <person name="Toyonaga M."/>
            <person name="Kuroda K."/>
            <person name="Ohashi A."/>
            <person name="Cruz R."/>
            <person name="Yamaguchi T."/>
            <person name="Sekiguchi Y."/>
        </authorList>
    </citation>
    <scope>NUCLEOTIDE SEQUENCE [LARGE SCALE GENOMIC DNA]</scope>
    <source>
        <strain evidence="5">TBC1</strain>
    </source>
</reference>
<keyword evidence="6" id="KW-1185">Reference proteome</keyword>
<dbReference type="PANTHER" id="PTHR43708">
    <property type="entry name" value="CONSERVED EXPRESSED OXIDOREDUCTASE (EUROFUNG)"/>
    <property type="match status" value="1"/>
</dbReference>
<dbReference type="Gene3D" id="3.40.50.720">
    <property type="entry name" value="NAD(P)-binding Rossmann-like Domain"/>
    <property type="match status" value="1"/>
</dbReference>
<dbReference type="OrthoDB" id="9815825at2"/>
<dbReference type="Pfam" id="PF01408">
    <property type="entry name" value="GFO_IDH_MocA"/>
    <property type="match status" value="1"/>
</dbReference>
<dbReference type="PANTHER" id="PTHR43708:SF5">
    <property type="entry name" value="CONSERVED EXPRESSED OXIDOREDUCTASE (EUROFUNG)-RELATED"/>
    <property type="match status" value="1"/>
</dbReference>
<evidence type="ECO:0000313" key="6">
    <source>
        <dbReference type="Proteomes" id="UP000053091"/>
    </source>
</evidence>
<dbReference type="EMBL" id="DF968182">
    <property type="protein sequence ID" value="GAP42468.1"/>
    <property type="molecule type" value="Genomic_DNA"/>
</dbReference>
<evidence type="ECO:0000313" key="5">
    <source>
        <dbReference type="EMBL" id="GAP42468.1"/>
    </source>
</evidence>
<dbReference type="SUPFAM" id="SSF55347">
    <property type="entry name" value="Glyceraldehyde-3-phosphate dehydrogenase-like, C-terminal domain"/>
    <property type="match status" value="1"/>
</dbReference>
<accession>A0A0S7BYS3</accession>
<keyword evidence="2" id="KW-0560">Oxidoreductase</keyword>
<dbReference type="SUPFAM" id="SSF51735">
    <property type="entry name" value="NAD(P)-binding Rossmann-fold domains"/>
    <property type="match status" value="1"/>
</dbReference>
<dbReference type="InterPro" id="IPR036291">
    <property type="entry name" value="NAD(P)-bd_dom_sf"/>
</dbReference>
<evidence type="ECO:0000259" key="4">
    <source>
        <dbReference type="Pfam" id="PF02894"/>
    </source>
</evidence>
<dbReference type="STRING" id="1678841.TBC1_11597"/>
<proteinExistence type="inferred from homology"/>
<dbReference type="GO" id="GO:0016491">
    <property type="term" value="F:oxidoreductase activity"/>
    <property type="evidence" value="ECO:0007669"/>
    <property type="project" value="UniProtKB-KW"/>
</dbReference>
<dbReference type="Gene3D" id="3.30.360.10">
    <property type="entry name" value="Dihydrodipicolinate Reductase, domain 2"/>
    <property type="match status" value="1"/>
</dbReference>
<gene>
    <name evidence="5" type="ORF">TBC1_11597</name>
</gene>
<feature type="domain" description="Gfo/Idh/MocA-like oxidoreductase C-terminal" evidence="4">
    <location>
        <begin position="140"/>
        <end position="353"/>
    </location>
</feature>
<dbReference type="InterPro" id="IPR051317">
    <property type="entry name" value="Gfo/Idh/MocA_oxidoreduct"/>
</dbReference>
<organism evidence="5">
    <name type="scientific">Lentimicrobium saccharophilum</name>
    <dbReference type="NCBI Taxonomy" id="1678841"/>
    <lineage>
        <taxon>Bacteria</taxon>
        <taxon>Pseudomonadati</taxon>
        <taxon>Bacteroidota</taxon>
        <taxon>Bacteroidia</taxon>
        <taxon>Bacteroidales</taxon>
        <taxon>Lentimicrobiaceae</taxon>
        <taxon>Lentimicrobium</taxon>
    </lineage>
</organism>